<proteinExistence type="predicted"/>
<organism evidence="1 2">
    <name type="scientific">Campylobacter concisus</name>
    <dbReference type="NCBI Taxonomy" id="199"/>
    <lineage>
        <taxon>Bacteria</taxon>
        <taxon>Pseudomonadati</taxon>
        <taxon>Campylobacterota</taxon>
        <taxon>Epsilonproteobacteria</taxon>
        <taxon>Campylobacterales</taxon>
        <taxon>Campylobacteraceae</taxon>
        <taxon>Campylobacter</taxon>
    </lineage>
</organism>
<dbReference type="EMBL" id="CP012541">
    <property type="protein sequence ID" value="ALF47773.1"/>
    <property type="molecule type" value="Genomic_DNA"/>
</dbReference>
<name>A0A0M4SBT9_9BACT</name>
<dbReference type="PATRIC" id="fig|199.248.peg.1139"/>
<dbReference type="RefSeq" id="WP_054196753.1">
    <property type="nucleotide sequence ID" value="NZ_CP012541.1"/>
</dbReference>
<dbReference type="KEGG" id="ccoc:CCON33237_1099"/>
<reference evidence="2" key="1">
    <citation type="submission" date="2015-08" db="EMBL/GenBank/DDBJ databases">
        <title>Comparative genomics of the Campylobacter concisus group.</title>
        <authorList>
            <person name="Miller W.G."/>
            <person name="Yee E."/>
            <person name="Chapman M.H."/>
            <person name="Huynh S."/>
            <person name="Bono J.L."/>
            <person name="On S.L.W."/>
            <person name="St Leger J."/>
            <person name="Foster G."/>
            <person name="Parker C.T."/>
        </authorList>
    </citation>
    <scope>NUCLEOTIDE SEQUENCE [LARGE SCALE GENOMIC DNA]</scope>
    <source>
        <strain evidence="2">ATCC 33237</strain>
    </source>
</reference>
<evidence type="ECO:0000313" key="1">
    <source>
        <dbReference type="EMBL" id="ALF47773.1"/>
    </source>
</evidence>
<dbReference type="AlphaFoldDB" id="A0A0M4SBT9"/>
<protein>
    <submittedName>
        <fullName evidence="1">Uncharacterized protein</fullName>
    </submittedName>
</protein>
<accession>A0A0M4SBT9</accession>
<evidence type="ECO:0000313" key="2">
    <source>
        <dbReference type="Proteomes" id="UP000066049"/>
    </source>
</evidence>
<dbReference type="GeneID" id="28662775"/>
<sequence length="102" mass="11617">MIARAEFKEAFSKRAKSVLFNPEEITDEALDVATHETYEECNGRVVKSWAMMDFALIRLKLYLKIALSEEDSLLLSKAISEIKASPLESKPTFNSFIRLECV</sequence>
<dbReference type="Proteomes" id="UP000066049">
    <property type="component" value="Chromosome"/>
</dbReference>
<gene>
    <name evidence="1" type="ORF">CCON33237_1099</name>
</gene>